<dbReference type="Pfam" id="PF00652">
    <property type="entry name" value="Ricin_B_lectin"/>
    <property type="match status" value="1"/>
</dbReference>
<evidence type="ECO:0000256" key="2">
    <source>
        <dbReference type="SAM" id="SignalP"/>
    </source>
</evidence>
<keyword evidence="2" id="KW-0732">Signal</keyword>
<dbReference type="EMBL" id="BOQL01000049">
    <property type="protein sequence ID" value="GIM74116.1"/>
    <property type="molecule type" value="Genomic_DNA"/>
</dbReference>
<evidence type="ECO:0000256" key="1">
    <source>
        <dbReference type="SAM" id="MobiDB-lite"/>
    </source>
</evidence>
<feature type="region of interest" description="Disordered" evidence="1">
    <location>
        <begin position="71"/>
        <end position="91"/>
    </location>
</feature>
<dbReference type="InterPro" id="IPR009880">
    <property type="entry name" value="Glyoxal_oxidase_N"/>
</dbReference>
<feature type="signal peptide" evidence="2">
    <location>
        <begin position="1"/>
        <end position="25"/>
    </location>
</feature>
<dbReference type="Pfam" id="PF09118">
    <property type="entry name" value="GO-like_E_set"/>
    <property type="match status" value="1"/>
</dbReference>
<comment type="caution">
    <text evidence="4">The sequence shown here is derived from an EMBL/GenBank/DDBJ whole genome shotgun (WGS) entry which is preliminary data.</text>
</comment>
<dbReference type="Gene3D" id="2.80.10.50">
    <property type="match status" value="1"/>
</dbReference>
<dbReference type="InterPro" id="IPR015202">
    <property type="entry name" value="GO-like_E_set"/>
</dbReference>
<keyword evidence="5" id="KW-1185">Reference proteome</keyword>
<dbReference type="InterPro" id="IPR000772">
    <property type="entry name" value="Ricin_B_lectin"/>
</dbReference>
<accession>A0A919SL46</accession>
<protein>
    <recommendedName>
        <fullName evidence="3">Ricin B lectin domain-containing protein</fullName>
    </recommendedName>
</protein>
<dbReference type="SMART" id="SM00458">
    <property type="entry name" value="RICIN"/>
    <property type="match status" value="1"/>
</dbReference>
<reference evidence="4" key="1">
    <citation type="submission" date="2021-03" db="EMBL/GenBank/DDBJ databases">
        <title>Whole genome shotgun sequence of Actinoplanes auranticolor NBRC 12245.</title>
        <authorList>
            <person name="Komaki H."/>
            <person name="Tamura T."/>
        </authorList>
    </citation>
    <scope>NUCLEOTIDE SEQUENCE</scope>
    <source>
        <strain evidence="4">NBRC 12245</strain>
    </source>
</reference>
<proteinExistence type="predicted"/>
<dbReference type="InterPro" id="IPR014756">
    <property type="entry name" value="Ig_E-set"/>
</dbReference>
<dbReference type="SUPFAM" id="SSF81296">
    <property type="entry name" value="E set domains"/>
    <property type="match status" value="1"/>
</dbReference>
<feature type="domain" description="Ricin B lectin" evidence="3">
    <location>
        <begin position="574"/>
        <end position="699"/>
    </location>
</feature>
<dbReference type="Pfam" id="PF07250">
    <property type="entry name" value="Glyoxal_oxid_N"/>
    <property type="match status" value="1"/>
</dbReference>
<dbReference type="InterPro" id="IPR035992">
    <property type="entry name" value="Ricin_B-like_lectins"/>
</dbReference>
<evidence type="ECO:0000259" key="3">
    <source>
        <dbReference type="SMART" id="SM00458"/>
    </source>
</evidence>
<dbReference type="PROSITE" id="PS50231">
    <property type="entry name" value="RICIN_B_LECTIN"/>
    <property type="match status" value="1"/>
</dbReference>
<dbReference type="GO" id="GO:0005975">
    <property type="term" value="P:carbohydrate metabolic process"/>
    <property type="evidence" value="ECO:0007669"/>
    <property type="project" value="UniProtKB-ARBA"/>
</dbReference>
<feature type="compositionally biased region" description="Basic and acidic residues" evidence="1">
    <location>
        <begin position="71"/>
        <end position="82"/>
    </location>
</feature>
<feature type="chain" id="PRO_5039718600" description="Ricin B lectin domain-containing protein" evidence="2">
    <location>
        <begin position="26"/>
        <end position="699"/>
    </location>
</feature>
<organism evidence="4 5">
    <name type="scientific">Actinoplanes auranticolor</name>
    <dbReference type="NCBI Taxonomy" id="47988"/>
    <lineage>
        <taxon>Bacteria</taxon>
        <taxon>Bacillati</taxon>
        <taxon>Actinomycetota</taxon>
        <taxon>Actinomycetes</taxon>
        <taxon>Micromonosporales</taxon>
        <taxon>Micromonosporaceae</taxon>
        <taxon>Actinoplanes</taxon>
    </lineage>
</organism>
<dbReference type="Gene3D" id="2.130.10.80">
    <property type="entry name" value="Galactose oxidase/kelch, beta-propeller"/>
    <property type="match status" value="1"/>
</dbReference>
<dbReference type="SUPFAM" id="SSF117281">
    <property type="entry name" value="Kelch motif"/>
    <property type="match status" value="1"/>
</dbReference>
<dbReference type="RefSeq" id="WP_212991855.1">
    <property type="nucleotide sequence ID" value="NZ_BAABEA010000026.1"/>
</dbReference>
<gene>
    <name evidence="4" type="ORF">Aau02nite_59350</name>
</gene>
<dbReference type="InterPro" id="IPR013783">
    <property type="entry name" value="Ig-like_fold"/>
</dbReference>
<sequence length="699" mass="73142">MRTRRRLFWSSLLSAVLIFGGSATATGSSARPAAEPHAHAHTHAHAHLDDDAAHLAEDLVGTPMRVIEQKTAEQARQVERRTGLRPGTARSTRAAAADPGLAGSWSPVIATPVVPVFEAVLPNGKVLIWDSVGDNAAESYPQHSFTRAMVFNPADNTHKRVDLQGTNIFCAGFAHLADGNILIAGGNANAQLAGTVRTYVFNWQTETWTRGKDMAAARWYPSVARMANGEEVIVGGGPTTAEVYQANGAIRPLTGFTKYGARLYPFLESRPDTQLGLIGPYATGYTVNTPGNGVITGTGTRDTMNRDYGSFATYDVGKSIVVGGGNITEGGVAKVPTKTAVVMNSTTGLVPTVAATGSMASGRRQHNATVLADGSVLATGGMTSAAKSGLVDLTHAATAAERWDPATGQWTVLASASRIRQYHSTAVLLPDGRVMTGGGGICGVCMNVGYLEKNLEYFSPPYLYKKDGTGEPATRPTISAAPASIGINTTFSVSVGEAAGISKVALVALGDVTHGVDQGQRYVPLKFTAADTTLTVTGPPTGGVAPPGHYMLFVIDAAGVPSIAKMVQVAKGPNPLMSGVKTGTMCIDVPSSAIAIRTYLQAYTCNNTKAQAMTRLPNDNSLRVLGNCVDVPSSTFVTGQKIWAFKCNNTTAQKWQFGTDGTVRPLGNTALCLAAASATNKAAIQIATCNGNALQKWTW</sequence>
<name>A0A919SL46_9ACTN</name>
<dbReference type="Gene3D" id="2.60.40.10">
    <property type="entry name" value="Immunoglobulins"/>
    <property type="match status" value="1"/>
</dbReference>
<feature type="region of interest" description="Disordered" evidence="1">
    <location>
        <begin position="26"/>
        <end position="46"/>
    </location>
</feature>
<evidence type="ECO:0000313" key="4">
    <source>
        <dbReference type="EMBL" id="GIM74116.1"/>
    </source>
</evidence>
<dbReference type="PANTHER" id="PTHR32208:SF21">
    <property type="entry name" value="LOW QUALITY PROTEIN: ALDEHYDE OXIDASE GLOX-LIKE"/>
    <property type="match status" value="1"/>
</dbReference>
<evidence type="ECO:0000313" key="5">
    <source>
        <dbReference type="Proteomes" id="UP000681340"/>
    </source>
</evidence>
<dbReference type="AlphaFoldDB" id="A0A919SL46"/>
<dbReference type="SUPFAM" id="SSF50370">
    <property type="entry name" value="Ricin B-like lectins"/>
    <property type="match status" value="1"/>
</dbReference>
<dbReference type="InterPro" id="IPR015915">
    <property type="entry name" value="Kelch-typ_b-propeller"/>
</dbReference>
<dbReference type="PANTHER" id="PTHR32208">
    <property type="entry name" value="SECRETED PROTEIN-RELATED"/>
    <property type="match status" value="1"/>
</dbReference>
<dbReference type="CDD" id="cd02851">
    <property type="entry name" value="E_set_GO_C"/>
    <property type="match status" value="1"/>
</dbReference>
<dbReference type="InterPro" id="IPR037293">
    <property type="entry name" value="Gal_Oxidase_central_sf"/>
</dbReference>
<dbReference type="Proteomes" id="UP000681340">
    <property type="component" value="Unassembled WGS sequence"/>
</dbReference>